<evidence type="ECO:0000256" key="3">
    <source>
        <dbReference type="ARBA" id="ARBA00011940"/>
    </source>
</evidence>
<dbReference type="NCBIfam" id="TIGR00419">
    <property type="entry name" value="tim"/>
    <property type="match status" value="1"/>
</dbReference>
<dbReference type="InterPro" id="IPR035990">
    <property type="entry name" value="TIM_sf"/>
</dbReference>
<comment type="catalytic activity">
    <reaction evidence="9 10">
        <text>D-glyceraldehyde 3-phosphate = dihydroxyacetone phosphate</text>
        <dbReference type="Rhea" id="RHEA:18585"/>
        <dbReference type="ChEBI" id="CHEBI:57642"/>
        <dbReference type="ChEBI" id="CHEBI:59776"/>
        <dbReference type="EC" id="5.3.1.1"/>
    </reaction>
</comment>
<dbReference type="GO" id="GO:0005829">
    <property type="term" value="C:cytosol"/>
    <property type="evidence" value="ECO:0007669"/>
    <property type="project" value="TreeGrafter"/>
</dbReference>
<feature type="binding site" evidence="9">
    <location>
        <position position="213"/>
    </location>
    <ligand>
        <name>substrate</name>
    </ligand>
</feature>
<dbReference type="GO" id="GO:0019563">
    <property type="term" value="P:glycerol catabolic process"/>
    <property type="evidence" value="ECO:0007669"/>
    <property type="project" value="TreeGrafter"/>
</dbReference>
<name>A4L2T9_LIMRT</name>
<keyword evidence="7 9" id="KW-0324">Glycolysis</keyword>
<evidence type="ECO:0000256" key="1">
    <source>
        <dbReference type="ARBA" id="ARBA00004680"/>
    </source>
</evidence>
<dbReference type="AlphaFoldDB" id="A4L2T9"/>
<evidence type="ECO:0000256" key="9">
    <source>
        <dbReference type="HAMAP-Rule" id="MF_00147"/>
    </source>
</evidence>
<comment type="subunit">
    <text evidence="9 10">Homodimer.</text>
</comment>
<dbReference type="EC" id="5.3.1.1" evidence="3 9"/>
<comment type="pathway">
    <text evidence="1 9 10">Carbohydrate degradation; glycolysis; D-glyceraldehyde 3-phosphate from glycerone phosphate: step 1/1.</text>
</comment>
<feature type="active site" description="Electrophile" evidence="9">
    <location>
        <position position="95"/>
    </location>
</feature>
<feature type="active site" description="Proton acceptor" evidence="9">
    <location>
        <position position="167"/>
    </location>
</feature>
<keyword evidence="6 9" id="KW-0963">Cytoplasm</keyword>
<organism evidence="11">
    <name type="scientific">Limosilactobacillus reuteri</name>
    <name type="common">Lactobacillus reuteri</name>
    <dbReference type="NCBI Taxonomy" id="1598"/>
    <lineage>
        <taxon>Bacteria</taxon>
        <taxon>Bacillati</taxon>
        <taxon>Bacillota</taxon>
        <taxon>Bacilli</taxon>
        <taxon>Lactobacillales</taxon>
        <taxon>Lactobacillaceae</taxon>
        <taxon>Limosilactobacillus</taxon>
    </lineage>
</organism>
<dbReference type="GO" id="GO:0006094">
    <property type="term" value="P:gluconeogenesis"/>
    <property type="evidence" value="ECO:0007669"/>
    <property type="project" value="UniProtKB-UniRule"/>
</dbReference>
<proteinExistence type="inferred from homology"/>
<dbReference type="GO" id="GO:0006096">
    <property type="term" value="P:glycolytic process"/>
    <property type="evidence" value="ECO:0007669"/>
    <property type="project" value="UniProtKB-UniRule"/>
</dbReference>
<dbReference type="PROSITE" id="PS51440">
    <property type="entry name" value="TIM_2"/>
    <property type="match status" value="1"/>
</dbReference>
<dbReference type="GO" id="GO:0004807">
    <property type="term" value="F:triose-phosphate isomerase activity"/>
    <property type="evidence" value="ECO:0007669"/>
    <property type="project" value="UniProtKB-UniRule"/>
</dbReference>
<feature type="binding site" evidence="9">
    <location>
        <begin position="9"/>
        <end position="11"/>
    </location>
    <ligand>
        <name>substrate</name>
    </ligand>
</feature>
<evidence type="ECO:0000256" key="6">
    <source>
        <dbReference type="ARBA" id="ARBA00022490"/>
    </source>
</evidence>
<dbReference type="EMBL" id="EF421910">
    <property type="protein sequence ID" value="ABO43828.1"/>
    <property type="molecule type" value="Genomic_DNA"/>
</dbReference>
<comment type="subcellular location">
    <subcellularLocation>
        <location evidence="9 10">Cytoplasm</location>
    </subcellularLocation>
</comment>
<keyword evidence="8 9" id="KW-0413">Isomerase</keyword>
<dbReference type="PANTHER" id="PTHR21139:SF42">
    <property type="entry name" value="TRIOSEPHOSPHATE ISOMERASE"/>
    <property type="match status" value="1"/>
</dbReference>
<dbReference type="Pfam" id="PF00121">
    <property type="entry name" value="TIM"/>
    <property type="match status" value="1"/>
</dbReference>
<dbReference type="PANTHER" id="PTHR21139">
    <property type="entry name" value="TRIOSEPHOSPHATE ISOMERASE"/>
    <property type="match status" value="1"/>
</dbReference>
<dbReference type="UniPathway" id="UPA00138"/>
<evidence type="ECO:0000256" key="10">
    <source>
        <dbReference type="RuleBase" id="RU363013"/>
    </source>
</evidence>
<reference evidence="11" key="1">
    <citation type="submission" date="2007-02" db="EMBL/GenBank/DDBJ databases">
        <title>The draft genome sequence of Lactobacillus reuteri ATCC 55730.</title>
        <authorList>
            <person name="Roos S."/>
            <person name="Jonsson H."/>
        </authorList>
    </citation>
    <scope>NUCLEOTIDE SEQUENCE</scope>
    <source>
        <strain evidence="11">ATCC 55730</strain>
    </source>
</reference>
<dbReference type="InterPro" id="IPR022896">
    <property type="entry name" value="TrioseP_Isoase_bac/euk"/>
</dbReference>
<evidence type="ECO:0000256" key="4">
    <source>
        <dbReference type="ARBA" id="ARBA00019397"/>
    </source>
</evidence>
<dbReference type="InterPro" id="IPR000652">
    <property type="entry name" value="Triosephosphate_isomerase"/>
</dbReference>
<comment type="caution">
    <text evidence="9">Lacks conserved residue(s) required for the propagation of feature annotation.</text>
</comment>
<gene>
    <name evidence="9" type="primary">tpiA</name>
    <name evidence="11" type="ORF">lr1303</name>
</gene>
<sequence length="264" mass="29215">MRKPFIAANWKMHKNVQESVEFVDAIKGKLPDPQEVEVGIAAQAFALPSMVHAADDSGLKIIAQNAAAEYSGAFTGEISLRGLADAGVSYVMLGHIERRHLFHEDNELVNRKVLAALQMGVTPIICTDETMVQKEVNGEIHYVFQQLMSVLRGVSLDQIKNVVVSYEPSWAVGYGQHANPVLAEEGCRQIRRTIADNYTYEIADKIRILYGGSVNPDNIGMIMNKPDVDGVLIGRASLDVDNFLRMVNYLKNLNFKNKLATGLK</sequence>
<keyword evidence="5 9" id="KW-0312">Gluconeogenesis</keyword>
<comment type="function">
    <text evidence="9">Involved in the gluconeogenesis. Catalyzes stereospecifically the conversion of dihydroxyacetone phosphate (DHAP) to D-glyceraldehyde-3-phosphate (G3P).</text>
</comment>
<dbReference type="FunFam" id="3.20.20.70:FF:000016">
    <property type="entry name" value="Triosephosphate isomerase"/>
    <property type="match status" value="1"/>
</dbReference>
<feature type="binding site" evidence="9">
    <location>
        <position position="173"/>
    </location>
    <ligand>
        <name>substrate</name>
    </ligand>
</feature>
<comment type="similarity">
    <text evidence="2 9 10">Belongs to the triosephosphate isomerase family.</text>
</comment>
<dbReference type="Gene3D" id="3.20.20.70">
    <property type="entry name" value="Aldolase class I"/>
    <property type="match status" value="1"/>
</dbReference>
<accession>A4L2T9</accession>
<dbReference type="HAMAP" id="MF_00147_B">
    <property type="entry name" value="TIM_B"/>
    <property type="match status" value="1"/>
</dbReference>
<evidence type="ECO:0000256" key="5">
    <source>
        <dbReference type="ARBA" id="ARBA00022432"/>
    </source>
</evidence>
<evidence type="ECO:0000256" key="2">
    <source>
        <dbReference type="ARBA" id="ARBA00007422"/>
    </source>
</evidence>
<dbReference type="RefSeq" id="WP_013923932.1">
    <property type="nucleotide sequence ID" value="NZ_CAKMBD010000023.1"/>
</dbReference>
<protein>
    <recommendedName>
        <fullName evidence="4 9">Triosephosphate isomerase</fullName>
        <shortName evidence="9">TIM</shortName>
        <shortName evidence="9">TPI</shortName>
        <ecNumber evidence="3 9">5.3.1.1</ecNumber>
    </recommendedName>
    <alternativeName>
        <fullName evidence="9">Triose-phosphate isomerase</fullName>
    </alternativeName>
</protein>
<dbReference type="SUPFAM" id="SSF51351">
    <property type="entry name" value="Triosephosphate isomerase (TIM)"/>
    <property type="match status" value="1"/>
</dbReference>
<dbReference type="InterPro" id="IPR013785">
    <property type="entry name" value="Aldolase_TIM"/>
</dbReference>
<evidence type="ECO:0000313" key="11">
    <source>
        <dbReference type="EMBL" id="ABO43828.1"/>
    </source>
</evidence>
<dbReference type="UniPathway" id="UPA00109">
    <property type="reaction ID" value="UER00189"/>
</dbReference>
<evidence type="ECO:0000256" key="8">
    <source>
        <dbReference type="ARBA" id="ARBA00023235"/>
    </source>
</evidence>
<dbReference type="GO" id="GO:0046166">
    <property type="term" value="P:glyceraldehyde-3-phosphate biosynthetic process"/>
    <property type="evidence" value="ECO:0007669"/>
    <property type="project" value="TreeGrafter"/>
</dbReference>
<evidence type="ECO:0000256" key="7">
    <source>
        <dbReference type="ARBA" id="ARBA00023152"/>
    </source>
</evidence>
<dbReference type="CDD" id="cd00311">
    <property type="entry name" value="TIM"/>
    <property type="match status" value="1"/>
</dbReference>
<comment type="pathway">
    <text evidence="9 10">Carbohydrate biosynthesis; gluconeogenesis.</text>
</comment>